<feature type="domain" description="DUF7065" evidence="2">
    <location>
        <begin position="126"/>
        <end position="196"/>
    </location>
</feature>
<feature type="domain" description="DUF7064" evidence="1">
    <location>
        <begin position="197"/>
        <end position="318"/>
    </location>
</feature>
<accession>A0A2A9HFT7</accession>
<dbReference type="Pfam" id="PF23212">
    <property type="entry name" value="DUF7064"/>
    <property type="match status" value="1"/>
</dbReference>
<dbReference type="InterPro" id="IPR055492">
    <property type="entry name" value="DUF7064"/>
</dbReference>
<dbReference type="Pfam" id="PF23213">
    <property type="entry name" value="DUF7065"/>
    <property type="match status" value="2"/>
</dbReference>
<sequence>MVTIVGNVKPEDDYTHPLGPEENFNESVYFNFFDRRQQMGGFLRIGNRANEGYAEVTVIVYQPDGSALFNYKRPQISSNDEWNAGGLKVEVLVPGERLRTTYEGSVVYLKDPREMREPSVAFKENPHKRIRLDLVHEGVGPIYGHVAEPGGAGAQNEFARAHYEQHMRVTGTLQVEDGPVLQITGHGLRDHSWGPRYWQSTPSYRWITGNFGDDLGMVLSIVGDRVGGVFHKGPDTIIPVKQIDLETEYEENTNYHKALRATVTLANGETHRVEGTVRGFIPLRNRRAGKFTHIGEGMTEYLLDGERKGYGLSEYLDQVE</sequence>
<dbReference type="SUPFAM" id="SSF159245">
    <property type="entry name" value="AttH-like"/>
    <property type="match status" value="1"/>
</dbReference>
<dbReference type="RefSeq" id="WP_098504249.1">
    <property type="nucleotide sequence ID" value="NZ_PDJQ01000001.1"/>
</dbReference>
<feature type="domain" description="DUF7065" evidence="2">
    <location>
        <begin position="10"/>
        <end position="61"/>
    </location>
</feature>
<organism evidence="3 4">
    <name type="scientific">Tepidiforma thermophila (strain KCTC 52669 / CGMCC 1.13589 / G233)</name>
    <dbReference type="NCBI Taxonomy" id="2761530"/>
    <lineage>
        <taxon>Bacteria</taxon>
        <taxon>Bacillati</taxon>
        <taxon>Chloroflexota</taxon>
        <taxon>Tepidiformia</taxon>
        <taxon>Tepidiformales</taxon>
        <taxon>Tepidiformaceae</taxon>
        <taxon>Tepidiforma</taxon>
    </lineage>
</organism>
<keyword evidence="4" id="KW-1185">Reference proteome</keyword>
<reference evidence="3 4" key="1">
    <citation type="submission" date="2017-09" db="EMBL/GenBank/DDBJ databases">
        <title>Sequencing the genomes of two abundant thermophiles in Great Basin hot springs: Thermocrinis jamiesonii and novel Chloroflexi Thermoflexus hugenholtzii.</title>
        <authorList>
            <person name="Hedlund B."/>
        </authorList>
    </citation>
    <scope>NUCLEOTIDE SEQUENCE [LARGE SCALE GENOMIC DNA]</scope>
    <source>
        <strain evidence="3 4">G233</strain>
    </source>
</reference>
<gene>
    <name evidence="3" type="ORF">A9A59_2146</name>
</gene>
<dbReference type="Proteomes" id="UP000223071">
    <property type="component" value="Unassembled WGS sequence"/>
</dbReference>
<protein>
    <submittedName>
        <fullName evidence="3">Uncharacterized protein</fullName>
    </submittedName>
</protein>
<evidence type="ECO:0000313" key="3">
    <source>
        <dbReference type="EMBL" id="PFG74897.1"/>
    </source>
</evidence>
<evidence type="ECO:0000259" key="2">
    <source>
        <dbReference type="Pfam" id="PF23213"/>
    </source>
</evidence>
<dbReference type="EMBL" id="PDJQ01000001">
    <property type="protein sequence ID" value="PFG74897.1"/>
    <property type="molecule type" value="Genomic_DNA"/>
</dbReference>
<name>A0A2A9HFT7_TEPT2</name>
<evidence type="ECO:0000259" key="1">
    <source>
        <dbReference type="Pfam" id="PF23212"/>
    </source>
</evidence>
<evidence type="ECO:0000313" key="4">
    <source>
        <dbReference type="Proteomes" id="UP000223071"/>
    </source>
</evidence>
<proteinExistence type="predicted"/>
<dbReference type="InterPro" id="IPR055493">
    <property type="entry name" value="DUF7065"/>
</dbReference>
<dbReference type="AlphaFoldDB" id="A0A2A9HFT7"/>
<comment type="caution">
    <text evidence="3">The sequence shown here is derived from an EMBL/GenBank/DDBJ whole genome shotgun (WGS) entry which is preliminary data.</text>
</comment>